<dbReference type="EMBL" id="CP003345">
    <property type="protein sequence ID" value="AFM06167.1"/>
    <property type="molecule type" value="Genomic_DNA"/>
</dbReference>
<accession>I4AQD2</accession>
<protein>
    <submittedName>
        <fullName evidence="2">Uncharacterized protein</fullName>
    </submittedName>
</protein>
<feature type="transmembrane region" description="Helical" evidence="1">
    <location>
        <begin position="12"/>
        <end position="33"/>
    </location>
</feature>
<organism evidence="2 3">
    <name type="scientific">Bernardetia litoralis (strain ATCC 23117 / DSM 6794 / NBRC 15988 / NCIMB 1366 / Fx l1 / Sio-4)</name>
    <name type="common">Flexibacter litoralis</name>
    <dbReference type="NCBI Taxonomy" id="880071"/>
    <lineage>
        <taxon>Bacteria</taxon>
        <taxon>Pseudomonadati</taxon>
        <taxon>Bacteroidota</taxon>
        <taxon>Cytophagia</taxon>
        <taxon>Cytophagales</taxon>
        <taxon>Bernardetiaceae</taxon>
        <taxon>Bernardetia</taxon>
    </lineage>
</organism>
<name>I4AQD2_BERLS</name>
<evidence type="ECO:0000256" key="1">
    <source>
        <dbReference type="SAM" id="Phobius"/>
    </source>
</evidence>
<dbReference type="STRING" id="880071.Fleli_3862"/>
<reference evidence="3" key="1">
    <citation type="submission" date="2012-06" db="EMBL/GenBank/DDBJ databases">
        <title>The complete genome of Flexibacter litoralis DSM 6794.</title>
        <authorList>
            <person name="Lucas S."/>
            <person name="Copeland A."/>
            <person name="Lapidus A."/>
            <person name="Glavina del Rio T."/>
            <person name="Dalin E."/>
            <person name="Tice H."/>
            <person name="Bruce D."/>
            <person name="Goodwin L."/>
            <person name="Pitluck S."/>
            <person name="Peters L."/>
            <person name="Ovchinnikova G."/>
            <person name="Lu M."/>
            <person name="Kyrpides N."/>
            <person name="Mavromatis K."/>
            <person name="Ivanova N."/>
            <person name="Brettin T."/>
            <person name="Detter J.C."/>
            <person name="Han C."/>
            <person name="Larimer F."/>
            <person name="Land M."/>
            <person name="Hauser L."/>
            <person name="Markowitz V."/>
            <person name="Cheng J.-F."/>
            <person name="Hugenholtz P."/>
            <person name="Woyke T."/>
            <person name="Wu D."/>
            <person name="Spring S."/>
            <person name="Lang E."/>
            <person name="Kopitz M."/>
            <person name="Brambilla E."/>
            <person name="Klenk H.-P."/>
            <person name="Eisen J.A."/>
        </authorList>
    </citation>
    <scope>NUCLEOTIDE SEQUENCE [LARGE SCALE GENOMIC DNA]</scope>
    <source>
        <strain evidence="3">ATCC 23117 / DSM 6794 / NBRC 15988 / NCIMB 1366 / Sio-4</strain>
    </source>
</reference>
<gene>
    <name evidence="2" type="ordered locus">Fleli_3862</name>
</gene>
<dbReference type="eggNOG" id="ENOG502ZA8D">
    <property type="taxonomic scope" value="Bacteria"/>
</dbReference>
<dbReference type="HOGENOM" id="CLU_543744_0_0_10"/>
<evidence type="ECO:0000313" key="2">
    <source>
        <dbReference type="EMBL" id="AFM06167.1"/>
    </source>
</evidence>
<keyword evidence="1" id="KW-0472">Membrane</keyword>
<dbReference type="KEGG" id="fli:Fleli_3862"/>
<evidence type="ECO:0000313" key="3">
    <source>
        <dbReference type="Proteomes" id="UP000006054"/>
    </source>
</evidence>
<keyword evidence="3" id="KW-1185">Reference proteome</keyword>
<keyword evidence="1" id="KW-1133">Transmembrane helix</keyword>
<dbReference type="AlphaFoldDB" id="I4AQD2"/>
<dbReference type="Proteomes" id="UP000006054">
    <property type="component" value="Chromosome"/>
</dbReference>
<keyword evidence="1" id="KW-0812">Transmembrane</keyword>
<sequence precursor="true">MINDKNTSINNLILVQINLILLFLIGICFSSLAQIQIIDHTEITTKSEEGSDFSDYTAVPLAEDGLLVSLTHYVKGKKEILIAKYDTAFQNIWEQKHLLKGEDKIIDYNLTDSSIYYLIDKQRYEYEILKINLSNGAMKVITYEKILKATYTEICASKNIILLGGEAENNPVVLHLNIKTGKQQILPSLVQKSTYLANLTIDTENDVILAIVAGKYSSSKYSFFYFYDLDAKLRYNVTIPDNKDYDLQTFRPLITGTDEILVFGTYSSPKWKRSQGIYSLKIKDKKENGFRFYDFSYLNNFFNNLTEKKREKMLAKVKKGRKKGSPVRYSNDYFISPLREEKNRIYFSLEGYNSVYENSTNVANNMIGNPYFGSGSSRIYNNRRGNRSFWQNGGNSTPNPKVSYKYEQGMVCSFDKEGKLLWDNQFDFNEFESQKIFPFFSYSVKNDTLALFRLDEKELFYKQTVKSVEQSLISEYEIPRRDSLDNIINRSDEILMHWYDDNYLVSGYQIVRNTLYNPARRKVFYFTRLRYPFSATEVDKKEDEEE</sequence>
<proteinExistence type="predicted"/>